<evidence type="ECO:0000313" key="2">
    <source>
        <dbReference type="EMBL" id="CDF34267.1"/>
    </source>
</evidence>
<keyword evidence="3" id="KW-1185">Reference proteome</keyword>
<name>R7Q6V2_CHOCR</name>
<protein>
    <submittedName>
        <fullName evidence="2">Uncharacterized protein</fullName>
    </submittedName>
</protein>
<organism evidence="2 3">
    <name type="scientific">Chondrus crispus</name>
    <name type="common">Carrageen Irish moss</name>
    <name type="synonym">Polymorpha crispa</name>
    <dbReference type="NCBI Taxonomy" id="2769"/>
    <lineage>
        <taxon>Eukaryota</taxon>
        <taxon>Rhodophyta</taxon>
        <taxon>Florideophyceae</taxon>
        <taxon>Rhodymeniophycidae</taxon>
        <taxon>Gigartinales</taxon>
        <taxon>Gigartinaceae</taxon>
        <taxon>Chondrus</taxon>
    </lineage>
</organism>
<feature type="region of interest" description="Disordered" evidence="1">
    <location>
        <begin position="75"/>
        <end position="111"/>
    </location>
</feature>
<reference evidence="3" key="1">
    <citation type="journal article" date="2013" name="Proc. Natl. Acad. Sci. U.S.A.">
        <title>Genome structure and metabolic features in the red seaweed Chondrus crispus shed light on evolution of the Archaeplastida.</title>
        <authorList>
            <person name="Collen J."/>
            <person name="Porcel B."/>
            <person name="Carre W."/>
            <person name="Ball S.G."/>
            <person name="Chaparro C."/>
            <person name="Tonon T."/>
            <person name="Barbeyron T."/>
            <person name="Michel G."/>
            <person name="Noel B."/>
            <person name="Valentin K."/>
            <person name="Elias M."/>
            <person name="Artiguenave F."/>
            <person name="Arun A."/>
            <person name="Aury J.M."/>
            <person name="Barbosa-Neto J.F."/>
            <person name="Bothwell J.H."/>
            <person name="Bouget F.Y."/>
            <person name="Brillet L."/>
            <person name="Cabello-Hurtado F."/>
            <person name="Capella-Gutierrez S."/>
            <person name="Charrier B."/>
            <person name="Cladiere L."/>
            <person name="Cock J.M."/>
            <person name="Coelho S.M."/>
            <person name="Colleoni C."/>
            <person name="Czjzek M."/>
            <person name="Da Silva C."/>
            <person name="Delage L."/>
            <person name="Denoeud F."/>
            <person name="Deschamps P."/>
            <person name="Dittami S.M."/>
            <person name="Gabaldon T."/>
            <person name="Gachon C.M."/>
            <person name="Groisillier A."/>
            <person name="Herve C."/>
            <person name="Jabbari K."/>
            <person name="Katinka M."/>
            <person name="Kloareg B."/>
            <person name="Kowalczyk N."/>
            <person name="Labadie K."/>
            <person name="Leblanc C."/>
            <person name="Lopez P.J."/>
            <person name="McLachlan D.H."/>
            <person name="Meslet-Cladiere L."/>
            <person name="Moustafa A."/>
            <person name="Nehr Z."/>
            <person name="Nyvall Collen P."/>
            <person name="Panaud O."/>
            <person name="Partensky F."/>
            <person name="Poulain J."/>
            <person name="Rensing S.A."/>
            <person name="Rousvoal S."/>
            <person name="Samson G."/>
            <person name="Symeonidi A."/>
            <person name="Weissenbach J."/>
            <person name="Zambounis A."/>
            <person name="Wincker P."/>
            <person name="Boyen C."/>
        </authorList>
    </citation>
    <scope>NUCLEOTIDE SEQUENCE [LARGE SCALE GENOMIC DNA]</scope>
    <source>
        <strain evidence="3">cv. Stackhouse</strain>
    </source>
</reference>
<evidence type="ECO:0000256" key="1">
    <source>
        <dbReference type="SAM" id="MobiDB-lite"/>
    </source>
</evidence>
<proteinExistence type="predicted"/>
<dbReference type="EMBL" id="HG001682">
    <property type="protein sequence ID" value="CDF34267.1"/>
    <property type="molecule type" value="Genomic_DNA"/>
</dbReference>
<dbReference type="RefSeq" id="XP_005714086.1">
    <property type="nucleotide sequence ID" value="XM_005714029.1"/>
</dbReference>
<sequence length="111" mass="11916">MSQKTNIVYGRGRTIPTFAASSAVSSSLWCSVSPARFPCIAVVLCSSETQPTTPFKSEHLATLPIGTNVHAHQLYSPRQGHPSHIQPATKSWSPLATSSPSRRNFPPTAVT</sequence>
<dbReference type="Gramene" id="CDF34267">
    <property type="protein sequence ID" value="CDF34267"/>
    <property type="gene ID" value="CHC_T00002971001"/>
</dbReference>
<feature type="compositionally biased region" description="Polar residues" evidence="1">
    <location>
        <begin position="86"/>
        <end position="102"/>
    </location>
</feature>
<dbReference type="GeneID" id="17321803"/>
<accession>R7Q6V2</accession>
<evidence type="ECO:0000313" key="3">
    <source>
        <dbReference type="Proteomes" id="UP000012073"/>
    </source>
</evidence>
<gene>
    <name evidence="2" type="ORF">CHC_T00002971001</name>
</gene>
<dbReference type="Proteomes" id="UP000012073">
    <property type="component" value="Unassembled WGS sequence"/>
</dbReference>
<dbReference type="AlphaFoldDB" id="R7Q6V2"/>
<dbReference type="KEGG" id="ccp:CHC_T00002971001"/>